<evidence type="ECO:0000313" key="2">
    <source>
        <dbReference type="Proteomes" id="UP000827872"/>
    </source>
</evidence>
<dbReference type="EMBL" id="CM037629">
    <property type="protein sequence ID" value="KAH7990862.1"/>
    <property type="molecule type" value="Genomic_DNA"/>
</dbReference>
<comment type="caution">
    <text evidence="1">The sequence shown here is derived from an EMBL/GenBank/DDBJ whole genome shotgun (WGS) entry which is preliminary data.</text>
</comment>
<dbReference type="Proteomes" id="UP000827872">
    <property type="component" value="Linkage Group LG16"/>
</dbReference>
<evidence type="ECO:0000313" key="1">
    <source>
        <dbReference type="EMBL" id="KAH7990862.1"/>
    </source>
</evidence>
<reference evidence="1" key="1">
    <citation type="submission" date="2021-08" db="EMBL/GenBank/DDBJ databases">
        <title>The first chromosome-level gecko genome reveals the dynamic sex chromosomes of Neotropical dwarf geckos (Sphaerodactylidae: Sphaerodactylus).</title>
        <authorList>
            <person name="Pinto B.J."/>
            <person name="Keating S.E."/>
            <person name="Gamble T."/>
        </authorList>
    </citation>
    <scope>NUCLEOTIDE SEQUENCE</scope>
    <source>
        <strain evidence="1">TG3544</strain>
    </source>
</reference>
<accession>A0ACB8EF13</accession>
<organism evidence="1 2">
    <name type="scientific">Sphaerodactylus townsendi</name>
    <dbReference type="NCBI Taxonomy" id="933632"/>
    <lineage>
        <taxon>Eukaryota</taxon>
        <taxon>Metazoa</taxon>
        <taxon>Chordata</taxon>
        <taxon>Craniata</taxon>
        <taxon>Vertebrata</taxon>
        <taxon>Euteleostomi</taxon>
        <taxon>Lepidosauria</taxon>
        <taxon>Squamata</taxon>
        <taxon>Bifurcata</taxon>
        <taxon>Gekkota</taxon>
        <taxon>Sphaerodactylidae</taxon>
        <taxon>Sphaerodactylus</taxon>
    </lineage>
</organism>
<proteinExistence type="predicted"/>
<gene>
    <name evidence="1" type="ORF">K3G42_012214</name>
</gene>
<keyword evidence="2" id="KW-1185">Reference proteome</keyword>
<sequence length="718" mass="79702">MTRRGKLPCPSSQSLLFGPKAGQPRNTRGEELLPQKETMAAAKQRVVRISTEQPTYEVCVVGTEISLDINGVSSRSREEKRGNQPLVYHQASSVPPPPSGGFSLQLASESAQPNKGVDGKIHMQLCKLQVTLRDAVLCKGKLILVMFLEDSTDALKWPLNSGVEVIVSMNGPSSTINDNKVRVSYYGPSEGTLASAWLYLTCVDLFIASNLVLLALNLKRWVKDLEDMSLMILTTEGPAGSFEKHKLHLCVSMFDAPKLRVFHDGGDGSLSAYKHVLGSEKLSYRVKCSGGRQRTSFLVEGLAFPDAGFEGLVSLSATLLEASSQNCLDPPIFSDTVVFRVAPWIMTPNTLKPLEVFVCSTEEKSASNKDFVKAVRSLAKEANCKLTVCPYAEHKGDLWIQDEMELGYVEAPHKSFPVVFDSPRNRGLKDFPFKKVLGPDFGYVTREPKNPEHVSGLDSFGNLDVSPPVTVKGKEYPLGRILIGSSFPAASNEPGSRRMSKVVRDFLYAQKVQPPVELYSDWLFVGHVDEFLSFVPAPDRKGFRLLLASPLACYKLLKEKQREGYGGAAFFEGLQDQKRQTIDEILTNKTVHSTNKHAQSCIDWNRSILKQKLGLSERDILDIPQLFTSYDSWAMAFFPNMVNMLVLGKHLGIPKPFGPVIGGQCCLEAEVHSLLQPLGLTCRFIDDFASYHSYKGEIHCGTNVRREPFSFHWWNMIP</sequence>
<protein>
    <submittedName>
        <fullName evidence="1">Uncharacterized protein</fullName>
    </submittedName>
</protein>
<name>A0ACB8EF13_9SAUR</name>